<evidence type="ECO:0000313" key="1">
    <source>
        <dbReference type="EMBL" id="CAB3976653.1"/>
    </source>
</evidence>
<dbReference type="AlphaFoldDB" id="A0A6S7FIR6"/>
<proteinExistence type="predicted"/>
<dbReference type="SUPFAM" id="SSF56672">
    <property type="entry name" value="DNA/RNA polymerases"/>
    <property type="match status" value="1"/>
</dbReference>
<dbReference type="Pfam" id="PF14529">
    <property type="entry name" value="Exo_endo_phos_2"/>
    <property type="match status" value="1"/>
</dbReference>
<dbReference type="InterPro" id="IPR000477">
    <property type="entry name" value="RT_dom"/>
</dbReference>
<evidence type="ECO:0000313" key="2">
    <source>
        <dbReference type="Proteomes" id="UP001152795"/>
    </source>
</evidence>
<dbReference type="PANTHER" id="PTHR33395">
    <property type="entry name" value="TRANSCRIPTASE, PUTATIVE-RELATED-RELATED"/>
    <property type="match status" value="1"/>
</dbReference>
<organism evidence="1 2">
    <name type="scientific">Paramuricea clavata</name>
    <name type="common">Red gorgonian</name>
    <name type="synonym">Violescent sea-whip</name>
    <dbReference type="NCBI Taxonomy" id="317549"/>
    <lineage>
        <taxon>Eukaryota</taxon>
        <taxon>Metazoa</taxon>
        <taxon>Cnidaria</taxon>
        <taxon>Anthozoa</taxon>
        <taxon>Octocorallia</taxon>
        <taxon>Malacalcyonacea</taxon>
        <taxon>Plexauridae</taxon>
        <taxon>Paramuricea</taxon>
    </lineage>
</organism>
<dbReference type="SUPFAM" id="SSF56219">
    <property type="entry name" value="DNase I-like"/>
    <property type="match status" value="1"/>
</dbReference>
<dbReference type="PANTHER" id="PTHR33395:SF22">
    <property type="entry name" value="REVERSE TRANSCRIPTASE DOMAIN-CONTAINING PROTEIN"/>
    <property type="match status" value="1"/>
</dbReference>
<dbReference type="EMBL" id="CACRXK020000007">
    <property type="protein sequence ID" value="CAB3976653.1"/>
    <property type="molecule type" value="Genomic_DNA"/>
</dbReference>
<dbReference type="PROSITE" id="PS50878">
    <property type="entry name" value="RT_POL"/>
    <property type="match status" value="1"/>
</dbReference>
<name>A0A6S7FIR6_PARCT</name>
<gene>
    <name evidence="1" type="ORF">PACLA_8A041658</name>
</gene>
<dbReference type="InterPro" id="IPR036691">
    <property type="entry name" value="Endo/exonu/phosph_ase_sf"/>
</dbReference>
<dbReference type="Proteomes" id="UP001152795">
    <property type="component" value="Unassembled WGS sequence"/>
</dbReference>
<dbReference type="InterPro" id="IPR043502">
    <property type="entry name" value="DNA/RNA_pol_sf"/>
</dbReference>
<dbReference type="CDD" id="cd01650">
    <property type="entry name" value="RT_nLTR_like"/>
    <property type="match status" value="1"/>
</dbReference>
<dbReference type="InterPro" id="IPR005135">
    <property type="entry name" value="Endo/exonuclease/phosphatase"/>
</dbReference>
<dbReference type="Pfam" id="PF00078">
    <property type="entry name" value="RVT_1"/>
    <property type="match status" value="1"/>
</dbReference>
<protein>
    <submittedName>
        <fullName evidence="1">Uncharacterized protein</fullName>
    </submittedName>
</protein>
<dbReference type="Gene3D" id="3.60.10.10">
    <property type="entry name" value="Endonuclease/exonuclease/phosphatase"/>
    <property type="match status" value="1"/>
</dbReference>
<accession>A0A6S7FIR6</accession>
<sequence length="841" mass="95937">MTKPNGKGTFIAVCYRPPSSDSRWLEIFDDFLDKIYSNNNFDGIYITGDFNYPDIPWDFEEYPSDTFELSNNSNNSNDSSSHLFKSLVDDYFLTQVNNQPTRGNNILDLLFADSPEKISNLLVGDPLIYTDHLFMEFTMRTTIRSIVKKPRSVYNYRKGNFSALRESVKSLTSDVQSNEIVDINNVWYNWKSSLQSMIDQYTPKIQLKSKSSPPWISGEIIHLVWKKASARIKAKSTQLSIHWERFKELRSGIKKLISRKRKEYYTSLVESLYSNPKRFWTIFSQKTKKHTVPEKVSIADGAGGRKFTEGPNLIADMFNRFFFSSYSTPEVGNPQVHSNDQHYYLSSPIPSLSQISLDSVDVLAAIKTIDSSIAQGPDKIPAKILVECAEQISPSLTDLFNLSLQSGTLPTEWKLANIVPLLKKAPAEKVENYRAISLLSLVSKLLERCILNKIIDHIASNLSNLQFGFLKGRSTTSQLLSVYHKIQEAMDAGIQTDMVFLDFSKAFDSVNHHKFIFKLKLFGITGKLHDWLKDYLSNRSQQTTVLGATSMSLPVLSGVPQGSIFVLIYINDIVEVVHRDSGMALYADDSKCFRVIKSLNDSLLLQSDLDNLSSWSKSWNMDFNETKCAIVSFTRKHHPIIQSYSLNGSELRKVNEQKDLGILITSSMEWSSHVATVCSKGSMLSSLNARRTLYTSLVRSLFSYGSQLWAPQKIKYINMMERVQRRATKFLLKLPFRTKVSYQTRLLKLGLLPLTYWLEILDLVFYFRTLKGEIFLDNNGLVQIKQQIRISRHNNPQSGVLAEIPRAKTVSFQNSFFVRTSRIWNSLTPVERDLSQSAATF</sequence>
<keyword evidence="2" id="KW-1185">Reference proteome</keyword>
<reference evidence="1" key="1">
    <citation type="submission" date="2020-04" db="EMBL/GenBank/DDBJ databases">
        <authorList>
            <person name="Alioto T."/>
            <person name="Alioto T."/>
            <person name="Gomez Garrido J."/>
        </authorList>
    </citation>
    <scope>NUCLEOTIDE SEQUENCE</scope>
    <source>
        <strain evidence="1">A484AB</strain>
    </source>
</reference>
<comment type="caution">
    <text evidence="1">The sequence shown here is derived from an EMBL/GenBank/DDBJ whole genome shotgun (WGS) entry which is preliminary data.</text>
</comment>